<evidence type="ECO:0000256" key="3">
    <source>
        <dbReference type="ARBA" id="ARBA00022547"/>
    </source>
</evidence>
<dbReference type="InterPro" id="IPR002146">
    <property type="entry name" value="ATP_synth_b/b'su_bac/chlpt"/>
</dbReference>
<sequence>MSAFQILLAVSSAAGHAVENGAEHASEGVFPPFDSSTYPSQLFWFGLSFGVLLFLLAKVLLPRVGSVMEDRNSKIADDLDAAARMQREAELAEKAFDKALADARAKAHNVAETTRASVAAENETKMAAAEQLATEQMEEAEAKIRAMREKALSNVEDIAVDTAKAMAEKLFGGTISVAAARKAVKAKS</sequence>
<comment type="subcellular location">
    <subcellularLocation>
        <location evidence="13">Cell membrane</location>
        <topology evidence="13">Single-pass membrane protein</topology>
    </subcellularLocation>
    <subcellularLocation>
        <location evidence="12">Endomembrane system</location>
        <topology evidence="12">Single-pass membrane protein</topology>
    </subcellularLocation>
</comment>
<keyword evidence="3 13" id="KW-0138">CF(0)</keyword>
<keyword evidence="9 13" id="KW-0066">ATP synthesis</keyword>
<dbReference type="Gene3D" id="6.10.250.1580">
    <property type="match status" value="1"/>
</dbReference>
<dbReference type="GO" id="GO:0046961">
    <property type="term" value="F:proton-transporting ATPase activity, rotational mechanism"/>
    <property type="evidence" value="ECO:0007669"/>
    <property type="project" value="TreeGrafter"/>
</dbReference>
<evidence type="ECO:0000256" key="13">
    <source>
        <dbReference type="HAMAP-Rule" id="MF_01398"/>
    </source>
</evidence>
<evidence type="ECO:0000256" key="15">
    <source>
        <dbReference type="SAM" id="Coils"/>
    </source>
</evidence>
<gene>
    <name evidence="13" type="primary">atpF</name>
    <name evidence="16" type="ORF">ENJ42_04215</name>
</gene>
<evidence type="ECO:0000256" key="4">
    <source>
        <dbReference type="ARBA" id="ARBA00022692"/>
    </source>
</evidence>
<evidence type="ECO:0000256" key="8">
    <source>
        <dbReference type="ARBA" id="ARBA00023136"/>
    </source>
</evidence>
<feature type="transmembrane region" description="Helical" evidence="13">
    <location>
        <begin position="41"/>
        <end position="61"/>
    </location>
</feature>
<dbReference type="PANTHER" id="PTHR33445">
    <property type="entry name" value="ATP SYNTHASE SUBUNIT B', CHLOROPLASTIC"/>
    <property type="match status" value="1"/>
</dbReference>
<reference evidence="16" key="1">
    <citation type="journal article" date="2020" name="mSystems">
        <title>Genome- and Community-Level Interaction Insights into Carbon Utilization and Element Cycling Functions of Hydrothermarchaeota in Hydrothermal Sediment.</title>
        <authorList>
            <person name="Zhou Z."/>
            <person name="Liu Y."/>
            <person name="Xu W."/>
            <person name="Pan J."/>
            <person name="Luo Z.H."/>
            <person name="Li M."/>
        </authorList>
    </citation>
    <scope>NUCLEOTIDE SEQUENCE [LARGE SCALE GENOMIC DNA]</scope>
    <source>
        <strain evidence="16">HyVt-485</strain>
    </source>
</reference>
<keyword evidence="8 13" id="KW-0472">Membrane</keyword>
<evidence type="ECO:0000256" key="9">
    <source>
        <dbReference type="ARBA" id="ARBA00023310"/>
    </source>
</evidence>
<evidence type="ECO:0000256" key="11">
    <source>
        <dbReference type="ARBA" id="ARBA00025614"/>
    </source>
</evidence>
<comment type="function">
    <text evidence="10 13">F(1)F(0) ATP synthase produces ATP from ADP in the presence of a proton or sodium gradient. F-type ATPases consist of two structural domains, F(1) containing the extramembraneous catalytic core and F(0) containing the membrane proton channel, linked together by a central stalk and a peripheral stalk. During catalysis, ATP synthesis in the catalytic domain of F(1) is coupled via a rotary mechanism of the central stalk subunits to proton translocation.</text>
</comment>
<organism evidence="16">
    <name type="scientific">Hellea balneolensis</name>
    <dbReference type="NCBI Taxonomy" id="287478"/>
    <lineage>
        <taxon>Bacteria</taxon>
        <taxon>Pseudomonadati</taxon>
        <taxon>Pseudomonadota</taxon>
        <taxon>Alphaproteobacteria</taxon>
        <taxon>Maricaulales</taxon>
        <taxon>Robiginitomaculaceae</taxon>
        <taxon>Hellea</taxon>
    </lineage>
</organism>
<keyword evidence="6 13" id="KW-1133">Transmembrane helix</keyword>
<dbReference type="Proteomes" id="UP000885830">
    <property type="component" value="Unassembled WGS sequence"/>
</dbReference>
<comment type="subunit">
    <text evidence="13">F-type ATPases have 2 components, F(1) - the catalytic core - and F(0) - the membrane proton channel. F(1) has five subunits: alpha(3), beta(3), gamma(1), delta(1), epsilon(1). F(0) has three main subunits: a(1), b(2) and c(10-14). The alpha and beta chains form an alternating ring which encloses part of the gamma chain. F(1) is attached to F(0) by a central stalk formed by the gamma and epsilon chains, while a peripheral stalk is formed by the delta and b chains.</text>
</comment>
<keyword evidence="5 13" id="KW-0375">Hydrogen ion transport</keyword>
<name>A0A7C5R067_9PROT</name>
<dbReference type="CDD" id="cd06503">
    <property type="entry name" value="ATP-synt_Fo_b"/>
    <property type="match status" value="1"/>
</dbReference>
<comment type="function">
    <text evidence="11">Component of the F(0) channel, it forms part of the peripheral stalk, linking F(1) to F(0). The b'-subunit is a diverged and duplicated form of b found in plants and photosynthetic bacteria.</text>
</comment>
<protein>
    <recommendedName>
        <fullName evidence="13">ATP synthase subunit b</fullName>
    </recommendedName>
    <alternativeName>
        <fullName evidence="13">ATP synthase F(0) sector subunit b</fullName>
    </alternativeName>
    <alternativeName>
        <fullName evidence="13">ATPase subunit I</fullName>
    </alternativeName>
    <alternativeName>
        <fullName evidence="13">F-type ATPase subunit b</fullName>
        <shortName evidence="13">F-ATPase subunit b</shortName>
    </alternativeName>
</protein>
<dbReference type="InterPro" id="IPR050059">
    <property type="entry name" value="ATP_synthase_B_chain"/>
</dbReference>
<dbReference type="GO" id="GO:0012505">
    <property type="term" value="C:endomembrane system"/>
    <property type="evidence" value="ECO:0007669"/>
    <property type="project" value="UniProtKB-SubCell"/>
</dbReference>
<evidence type="ECO:0000256" key="14">
    <source>
        <dbReference type="RuleBase" id="RU003848"/>
    </source>
</evidence>
<feature type="coiled-coil region" evidence="15">
    <location>
        <begin position="82"/>
        <end position="150"/>
    </location>
</feature>
<dbReference type="EMBL" id="DRMJ01000209">
    <property type="protein sequence ID" value="HHL42800.1"/>
    <property type="molecule type" value="Genomic_DNA"/>
</dbReference>
<comment type="caution">
    <text evidence="16">The sequence shown here is derived from an EMBL/GenBank/DDBJ whole genome shotgun (WGS) entry which is preliminary data.</text>
</comment>
<keyword evidence="4 13" id="KW-0812">Transmembrane</keyword>
<evidence type="ECO:0000256" key="6">
    <source>
        <dbReference type="ARBA" id="ARBA00022989"/>
    </source>
</evidence>
<dbReference type="GO" id="GO:0046933">
    <property type="term" value="F:proton-transporting ATP synthase activity, rotational mechanism"/>
    <property type="evidence" value="ECO:0007669"/>
    <property type="project" value="UniProtKB-UniRule"/>
</dbReference>
<accession>A0A7C5R067</accession>
<keyword evidence="15" id="KW-0175">Coiled coil</keyword>
<evidence type="ECO:0000256" key="1">
    <source>
        <dbReference type="ARBA" id="ARBA00005513"/>
    </source>
</evidence>
<dbReference type="PANTHER" id="PTHR33445:SF1">
    <property type="entry name" value="ATP SYNTHASE SUBUNIT B"/>
    <property type="match status" value="1"/>
</dbReference>
<dbReference type="Pfam" id="PF00430">
    <property type="entry name" value="ATP-synt_B"/>
    <property type="match status" value="1"/>
</dbReference>
<dbReference type="HAMAP" id="MF_01398">
    <property type="entry name" value="ATP_synth_b_bprime"/>
    <property type="match status" value="1"/>
</dbReference>
<keyword evidence="7 13" id="KW-0406">Ion transport</keyword>
<keyword evidence="13" id="KW-1003">Cell membrane</keyword>
<evidence type="ECO:0000256" key="7">
    <source>
        <dbReference type="ARBA" id="ARBA00023065"/>
    </source>
</evidence>
<evidence type="ECO:0000256" key="5">
    <source>
        <dbReference type="ARBA" id="ARBA00022781"/>
    </source>
</evidence>
<evidence type="ECO:0000256" key="2">
    <source>
        <dbReference type="ARBA" id="ARBA00022448"/>
    </source>
</evidence>
<keyword evidence="2 13" id="KW-0813">Transport</keyword>
<dbReference type="GO" id="GO:0005886">
    <property type="term" value="C:plasma membrane"/>
    <property type="evidence" value="ECO:0007669"/>
    <property type="project" value="UniProtKB-SubCell"/>
</dbReference>
<dbReference type="AlphaFoldDB" id="A0A7C5R067"/>
<evidence type="ECO:0000313" key="16">
    <source>
        <dbReference type="EMBL" id="HHL42800.1"/>
    </source>
</evidence>
<dbReference type="GO" id="GO:0045259">
    <property type="term" value="C:proton-transporting ATP synthase complex"/>
    <property type="evidence" value="ECO:0007669"/>
    <property type="project" value="UniProtKB-KW"/>
</dbReference>
<evidence type="ECO:0000256" key="12">
    <source>
        <dbReference type="ARBA" id="ARBA00037847"/>
    </source>
</evidence>
<proteinExistence type="inferred from homology"/>
<evidence type="ECO:0000256" key="10">
    <source>
        <dbReference type="ARBA" id="ARBA00025198"/>
    </source>
</evidence>
<comment type="similarity">
    <text evidence="1 13 14">Belongs to the ATPase B chain family.</text>
</comment>